<proteinExistence type="predicted"/>
<keyword evidence="1" id="KW-0812">Transmembrane</keyword>
<evidence type="ECO:0000313" key="2">
    <source>
        <dbReference type="EMBL" id="AJW30565.1"/>
    </source>
</evidence>
<evidence type="ECO:0000256" key="1">
    <source>
        <dbReference type="SAM" id="Phobius"/>
    </source>
</evidence>
<reference evidence="2" key="1">
    <citation type="submission" date="2014-06" db="EMBL/GenBank/DDBJ databases">
        <authorList>
            <person name="Berube P.M."/>
        </authorList>
    </citation>
    <scope>NUCLEOTIDE SEQUENCE</scope>
    <source>
        <strain evidence="2">P0902-H212</strain>
    </source>
</reference>
<protein>
    <submittedName>
        <fullName evidence="2">Uncharacterized protein</fullName>
    </submittedName>
</protein>
<feature type="transmembrane region" description="Helical" evidence="1">
    <location>
        <begin position="5"/>
        <end position="22"/>
    </location>
</feature>
<dbReference type="AlphaFoldDB" id="A0A0D5A2R1"/>
<gene>
    <name evidence="2" type="ORF">FA02_0299</name>
</gene>
<sequence length="61" mass="7015">MFNFIYALVIPVLILGLLYLFIIENNGLPDWMERVSRNSGSVWTYGIIAIALVGILRYLIR</sequence>
<keyword evidence="1" id="KW-1133">Transmembrane helix</keyword>
<dbReference type="EMBL" id="KJ947870">
    <property type="protein sequence ID" value="AJW30565.1"/>
    <property type="molecule type" value="Genomic_DNA"/>
</dbReference>
<feature type="transmembrane region" description="Helical" evidence="1">
    <location>
        <begin position="42"/>
        <end position="60"/>
    </location>
</feature>
<keyword evidence="1" id="KW-0472">Membrane</keyword>
<organism evidence="2">
    <name type="scientific">Prochlorococcus marinus str. P0902-H212</name>
    <dbReference type="NCBI Taxonomy" id="1620696"/>
    <lineage>
        <taxon>Bacteria</taxon>
        <taxon>Bacillati</taxon>
        <taxon>Cyanobacteriota</taxon>
        <taxon>Cyanophyceae</taxon>
        <taxon>Synechococcales</taxon>
        <taxon>Prochlorococcaceae</taxon>
        <taxon>Prochlorococcus</taxon>
    </lineage>
</organism>
<name>A0A0D5A2R1_PROMR</name>
<accession>A0A0D5A2R1</accession>